<gene>
    <name evidence="2" type="ORF">SLS62_001408</name>
</gene>
<evidence type="ECO:0000256" key="1">
    <source>
        <dbReference type="SAM" id="MobiDB-lite"/>
    </source>
</evidence>
<comment type="caution">
    <text evidence="2">The sequence shown here is derived from an EMBL/GenBank/DDBJ whole genome shotgun (WGS) entry which is preliminary data.</text>
</comment>
<organism evidence="2 3">
    <name type="scientific">Diatrype stigma</name>
    <dbReference type="NCBI Taxonomy" id="117547"/>
    <lineage>
        <taxon>Eukaryota</taxon>
        <taxon>Fungi</taxon>
        <taxon>Dikarya</taxon>
        <taxon>Ascomycota</taxon>
        <taxon>Pezizomycotina</taxon>
        <taxon>Sordariomycetes</taxon>
        <taxon>Xylariomycetidae</taxon>
        <taxon>Xylariales</taxon>
        <taxon>Diatrypaceae</taxon>
        <taxon>Diatrype</taxon>
    </lineage>
</organism>
<feature type="compositionally biased region" description="Basic and acidic residues" evidence="1">
    <location>
        <begin position="87"/>
        <end position="113"/>
    </location>
</feature>
<feature type="region of interest" description="Disordered" evidence="1">
    <location>
        <begin position="87"/>
        <end position="155"/>
    </location>
</feature>
<evidence type="ECO:0000313" key="3">
    <source>
        <dbReference type="Proteomes" id="UP001320420"/>
    </source>
</evidence>
<reference evidence="2 3" key="1">
    <citation type="submission" date="2024-02" db="EMBL/GenBank/DDBJ databases">
        <title>De novo assembly and annotation of 12 fungi associated with fruit tree decline syndrome in Ontario, Canada.</title>
        <authorList>
            <person name="Sulman M."/>
            <person name="Ellouze W."/>
            <person name="Ilyukhin E."/>
        </authorList>
    </citation>
    <scope>NUCLEOTIDE SEQUENCE [LARGE SCALE GENOMIC DNA]</scope>
    <source>
        <strain evidence="2 3">M11/M66-122</strain>
    </source>
</reference>
<accession>A0AAN9UZZ3</accession>
<proteinExistence type="predicted"/>
<name>A0AAN9UZZ3_9PEZI</name>
<sequence>MGHHRSRQSSSGSYHAVQLLREARDAVRYSITDTIYHRDSKGRKSLASSKKVYSPDVLKYHVHGAEGQIWTNLGSWTEGRVDAIDFGSKPRKERKEKNSTHRDLDDISRRFDRAVSISTTPRTPPPPPSLSATHPPVPSTEQWEDLPDLPPAYSQLSNLPDSGVVFGNRNLAYRDGAPVYEVVYPEDNKPAAAYESSSYTYTPRTGGLGMMADMKCRRKLPVFFVPDDDKEMQERGQGNWAAAEDSEKNDPYLVPEASVETNIKQCPYLRQRHGLGSTVTS</sequence>
<feature type="region of interest" description="Disordered" evidence="1">
    <location>
        <begin position="230"/>
        <end position="251"/>
    </location>
</feature>
<evidence type="ECO:0000313" key="2">
    <source>
        <dbReference type="EMBL" id="KAK7756571.1"/>
    </source>
</evidence>
<dbReference type="Proteomes" id="UP001320420">
    <property type="component" value="Unassembled WGS sequence"/>
</dbReference>
<keyword evidence="3" id="KW-1185">Reference proteome</keyword>
<dbReference type="AlphaFoldDB" id="A0AAN9UZZ3"/>
<protein>
    <submittedName>
        <fullName evidence="2">Uncharacterized protein</fullName>
    </submittedName>
</protein>
<dbReference type="EMBL" id="JAKJXP020000006">
    <property type="protein sequence ID" value="KAK7756571.1"/>
    <property type="molecule type" value="Genomic_DNA"/>
</dbReference>